<accession>A0ABS4SJN1</accession>
<dbReference type="RefSeq" id="WP_209766163.1">
    <property type="nucleotide sequence ID" value="NZ_JAGINP010000006.1"/>
</dbReference>
<dbReference type="Proteomes" id="UP000781958">
    <property type="component" value="Unassembled WGS sequence"/>
</dbReference>
<organism evidence="1 2">
    <name type="scientific">Azospirillum rugosum</name>
    <dbReference type="NCBI Taxonomy" id="416170"/>
    <lineage>
        <taxon>Bacteria</taxon>
        <taxon>Pseudomonadati</taxon>
        <taxon>Pseudomonadota</taxon>
        <taxon>Alphaproteobacteria</taxon>
        <taxon>Rhodospirillales</taxon>
        <taxon>Azospirillaceae</taxon>
        <taxon>Azospirillum</taxon>
    </lineage>
</organism>
<evidence type="ECO:0008006" key="3">
    <source>
        <dbReference type="Google" id="ProtNLM"/>
    </source>
</evidence>
<keyword evidence="2" id="KW-1185">Reference proteome</keyword>
<gene>
    <name evidence="1" type="ORF">J2851_002053</name>
</gene>
<dbReference type="InterPro" id="IPR014729">
    <property type="entry name" value="Rossmann-like_a/b/a_fold"/>
</dbReference>
<dbReference type="EMBL" id="JAGINP010000006">
    <property type="protein sequence ID" value="MBP2292283.1"/>
    <property type="molecule type" value="Genomic_DNA"/>
</dbReference>
<reference evidence="1 2" key="1">
    <citation type="submission" date="2021-03" db="EMBL/GenBank/DDBJ databases">
        <title>Genomic Encyclopedia of Type Strains, Phase III (KMG-III): the genomes of soil and plant-associated and newly described type strains.</title>
        <authorList>
            <person name="Whitman W."/>
        </authorList>
    </citation>
    <scope>NUCLEOTIDE SEQUENCE [LARGE SCALE GENOMIC DNA]</scope>
    <source>
        <strain evidence="1 2">IMMIB AFH-6</strain>
    </source>
</reference>
<dbReference type="SUPFAM" id="SSF52402">
    <property type="entry name" value="Adenine nucleotide alpha hydrolases-like"/>
    <property type="match status" value="1"/>
</dbReference>
<sequence length="490" mass="54566">MLHRRQFIVSRQAQAIGSDWVVRDIGGLVLSHAPDLPVERVLGADGTVWHLLGLAVQTDPARPDPAEALAGSRFETIGETHRSWAGRWVLLSNRAVHMDAGGTLGVFYGEVDGGLVLSSSAALMAELLGDKAEFRRRLTHEAGLDWYPLPGSGLKGVRRLLPTQVLNPSRRIGEEGFLTFRRPFPPLLPGFSDEQAMERMERILVTAVRNLHRTVGRPLMLQLTAGFDTRLLLATARKAEVPFATFTFDHKDLTPGDRKLPPKLAQIAGVEHTLIHCGPIDRQRARDYLAHTGRHTAALDGEFHSNGAWEGVPEGSTVLHGGVFEVARCFYWGQIPPGLTADGEDTAARLFDSFRGKLYNPLSHYDSLREWLDWVVRTPELAMDLRDRFYLEQRVAGWLSAIDQGVDLTGRQLFQPGNCADFMAVALALPVDVRRASRHHAELIRRMAPELLSEPINPPQPAVLRQLRKLPRRLNKLRTAIGHHLMRKAG</sequence>
<name>A0ABS4SJN1_9PROT</name>
<proteinExistence type="predicted"/>
<protein>
    <recommendedName>
        <fullName evidence="3">Asparagine synthase (Glutamine-hydrolysing)</fullName>
    </recommendedName>
</protein>
<evidence type="ECO:0000313" key="2">
    <source>
        <dbReference type="Proteomes" id="UP000781958"/>
    </source>
</evidence>
<comment type="caution">
    <text evidence="1">The sequence shown here is derived from an EMBL/GenBank/DDBJ whole genome shotgun (WGS) entry which is preliminary data.</text>
</comment>
<evidence type="ECO:0000313" key="1">
    <source>
        <dbReference type="EMBL" id="MBP2292283.1"/>
    </source>
</evidence>
<dbReference type="Gene3D" id="3.40.50.620">
    <property type="entry name" value="HUPs"/>
    <property type="match status" value="1"/>
</dbReference>